<reference evidence="2 3" key="1">
    <citation type="journal article" date="2017" name="Curr. Biol.">
        <title>Genome architecture and evolution of a unichromosomal asexual nematode.</title>
        <authorList>
            <person name="Fradin H."/>
            <person name="Zegar C."/>
            <person name="Gutwein M."/>
            <person name="Lucas J."/>
            <person name="Kovtun M."/>
            <person name="Corcoran D."/>
            <person name="Baugh L.R."/>
            <person name="Kiontke K."/>
            <person name="Gunsalus K."/>
            <person name="Fitch D.H."/>
            <person name="Piano F."/>
        </authorList>
    </citation>
    <scope>NUCLEOTIDE SEQUENCE [LARGE SCALE GENOMIC DNA]</scope>
    <source>
        <strain evidence="2">PF1309</strain>
    </source>
</reference>
<proteinExistence type="predicted"/>
<evidence type="ECO:0000256" key="1">
    <source>
        <dbReference type="SAM" id="Phobius"/>
    </source>
</evidence>
<evidence type="ECO:0008006" key="4">
    <source>
        <dbReference type="Google" id="ProtNLM"/>
    </source>
</evidence>
<evidence type="ECO:0000313" key="2">
    <source>
        <dbReference type="EMBL" id="PAV67637.1"/>
    </source>
</evidence>
<keyword evidence="3" id="KW-1185">Reference proteome</keyword>
<keyword evidence="1" id="KW-0812">Transmembrane</keyword>
<gene>
    <name evidence="2" type="ORF">WR25_18647</name>
</gene>
<name>A0A2A2K104_9BILA</name>
<feature type="transmembrane region" description="Helical" evidence="1">
    <location>
        <begin position="12"/>
        <end position="35"/>
    </location>
</feature>
<feature type="transmembrane region" description="Helical" evidence="1">
    <location>
        <begin position="71"/>
        <end position="90"/>
    </location>
</feature>
<protein>
    <recommendedName>
        <fullName evidence="4">DUF4267 domain-containing protein</fullName>
    </recommendedName>
</protein>
<organism evidence="2 3">
    <name type="scientific">Diploscapter pachys</name>
    <dbReference type="NCBI Taxonomy" id="2018661"/>
    <lineage>
        <taxon>Eukaryota</taxon>
        <taxon>Metazoa</taxon>
        <taxon>Ecdysozoa</taxon>
        <taxon>Nematoda</taxon>
        <taxon>Chromadorea</taxon>
        <taxon>Rhabditida</taxon>
        <taxon>Rhabditina</taxon>
        <taxon>Rhabditomorpha</taxon>
        <taxon>Rhabditoidea</taxon>
        <taxon>Rhabditidae</taxon>
        <taxon>Diploscapter</taxon>
    </lineage>
</organism>
<sequence length="191" mass="19764">MDRPAPNPWRAGGAVLTWVILVGLALWGMTIAYSYEAAPVMEVVPIDGAPTEPAATPPVGIDGRFIMNYKALGFCLGLFSIALGAAELLAPKRIARALESEGHEGLVKGFGAREVLAGATLLAAPAVSTNVWNRVAGDAMDLTALGFAAAAHPRNAAVWGAALFVMAATALDVFTARGLDRETGKLLPVEG</sequence>
<keyword evidence="1" id="KW-1133">Transmembrane helix</keyword>
<evidence type="ECO:0000313" key="3">
    <source>
        <dbReference type="Proteomes" id="UP000218231"/>
    </source>
</evidence>
<dbReference type="EMBL" id="LIAE01009896">
    <property type="protein sequence ID" value="PAV67637.1"/>
    <property type="molecule type" value="Genomic_DNA"/>
</dbReference>
<accession>A0A2A2K104</accession>
<comment type="caution">
    <text evidence="2">The sequence shown here is derived from an EMBL/GenBank/DDBJ whole genome shotgun (WGS) entry which is preliminary data.</text>
</comment>
<keyword evidence="1" id="KW-0472">Membrane</keyword>
<dbReference type="Proteomes" id="UP000218231">
    <property type="component" value="Unassembled WGS sequence"/>
</dbReference>
<dbReference type="AlphaFoldDB" id="A0A2A2K104"/>